<dbReference type="Pfam" id="PF01180">
    <property type="entry name" value="DHO_dh"/>
    <property type="match status" value="1"/>
</dbReference>
<keyword evidence="7" id="KW-0288">FMN</keyword>
<keyword evidence="8" id="KW-0560">Oxidoreductase</keyword>
<dbReference type="Gene3D" id="3.20.20.70">
    <property type="entry name" value="Aldolase class I"/>
    <property type="match status" value="3"/>
</dbReference>
<evidence type="ECO:0000256" key="10">
    <source>
        <dbReference type="ARBA" id="ARBA00023239"/>
    </source>
</evidence>
<evidence type="ECO:0000259" key="11">
    <source>
        <dbReference type="Pfam" id="PF01180"/>
    </source>
</evidence>
<dbReference type="InterPro" id="IPR050074">
    <property type="entry name" value="DHO_dehydrogenase"/>
</dbReference>
<comment type="similarity">
    <text evidence="4">Belongs to the class I fructose-bisphosphate aldolase family.</text>
</comment>
<feature type="domain" description="Dihydroorotate dehydrogenase catalytic" evidence="11">
    <location>
        <begin position="351"/>
        <end position="414"/>
    </location>
</feature>
<evidence type="ECO:0000313" key="12">
    <source>
        <dbReference type="EMBL" id="CAE8628098.1"/>
    </source>
</evidence>
<dbReference type="Proteomes" id="UP000626109">
    <property type="component" value="Unassembled WGS sequence"/>
</dbReference>
<sequence>MVTILKRAVPRHGRVLQITGSTCRPGLPHCQGLPLSACSGTRHAAALAKGQPEMPADLKQFMKDYERQQAEAEAKESLFWRIMGSRHGGFLGAAIAGGFMYAFYCMDDVSSDLHRFWGSLFRRLGPEAARSWLIWAARRRLLPRDYDKDDPYLIIEPQEGLRFMTPVGLAAGIDREAEGLNALFDLGFGFLEVGPVGGEQGADGATVWKHLCERDSSHEVTQFGLLGAAVGGDRAELLGHMSALGPKVQLFFIDLGSVPRQLCSGTALVQLTRDLEMAAAELPGGGPRVVLRLPAAWPEKSATRQARLHEVSEVAAAALAGGASGLVLCHDDAASGGNCLGNEDSRRFHRELVSEAFLRTQGELMLIGCGGIRNGDDAMKLIESGTSVVQISTILLTEGPIACRRIKNEMAQLLMHEGWLNLQEAVGSAVRKKTKATAKKKRRQTGNEETQMQASIQILADPLAGLMFFTSSFCSDVNLEGVAFVVDMCVAGPDAAPSVSDQVASYTVQTLKRTFPPAAGAVFLLGGRASPEEAARNTRAVQDSAMSEPWEILPVYGPSLLDPVQSAWAADEGGPTQARDMLQSLFRAVKSIQLADYEGS</sequence>
<evidence type="ECO:0000256" key="3">
    <source>
        <dbReference type="ARBA" id="ARBA00004725"/>
    </source>
</evidence>
<evidence type="ECO:0000256" key="8">
    <source>
        <dbReference type="ARBA" id="ARBA00023002"/>
    </source>
</evidence>
<dbReference type="PANTHER" id="PTHR48109:SF4">
    <property type="entry name" value="DIHYDROOROTATE DEHYDROGENASE (QUINONE), MITOCHONDRIAL"/>
    <property type="match status" value="1"/>
</dbReference>
<evidence type="ECO:0000256" key="9">
    <source>
        <dbReference type="ARBA" id="ARBA00023152"/>
    </source>
</evidence>
<reference evidence="12" key="1">
    <citation type="submission" date="2021-02" db="EMBL/GenBank/DDBJ databases">
        <authorList>
            <person name="Dougan E. K."/>
            <person name="Rhodes N."/>
            <person name="Thang M."/>
            <person name="Chan C."/>
        </authorList>
    </citation>
    <scope>NUCLEOTIDE SEQUENCE</scope>
</reference>
<evidence type="ECO:0000256" key="1">
    <source>
        <dbReference type="ARBA" id="ARBA00001917"/>
    </source>
</evidence>
<accession>A0A813GW49</accession>
<dbReference type="SUPFAM" id="SSF51569">
    <property type="entry name" value="Aldolase"/>
    <property type="match status" value="1"/>
</dbReference>
<comment type="pathway">
    <text evidence="3">Pyrimidine metabolism; UMP biosynthesis via de novo pathway.</text>
</comment>
<keyword evidence="10" id="KW-0456">Lyase</keyword>
<comment type="caution">
    <text evidence="12">The sequence shown here is derived from an EMBL/GenBank/DDBJ whole genome shotgun (WGS) entry which is preliminary data.</text>
</comment>
<organism evidence="12 13">
    <name type="scientific">Polarella glacialis</name>
    <name type="common">Dinoflagellate</name>
    <dbReference type="NCBI Taxonomy" id="89957"/>
    <lineage>
        <taxon>Eukaryota</taxon>
        <taxon>Sar</taxon>
        <taxon>Alveolata</taxon>
        <taxon>Dinophyceae</taxon>
        <taxon>Suessiales</taxon>
        <taxon>Suessiaceae</taxon>
        <taxon>Polarella</taxon>
    </lineage>
</organism>
<keyword evidence="6" id="KW-0285">Flavoprotein</keyword>
<evidence type="ECO:0000313" key="13">
    <source>
        <dbReference type="Proteomes" id="UP000626109"/>
    </source>
</evidence>
<dbReference type="GO" id="GO:0006096">
    <property type="term" value="P:glycolytic process"/>
    <property type="evidence" value="ECO:0007669"/>
    <property type="project" value="UniProtKB-UniPathway"/>
</dbReference>
<dbReference type="AlphaFoldDB" id="A0A813GW49"/>
<comment type="cofactor">
    <cofactor evidence="1">
        <name>FMN</name>
        <dbReference type="ChEBI" id="CHEBI:58210"/>
    </cofactor>
</comment>
<dbReference type="GO" id="GO:0006207">
    <property type="term" value="P:'de novo' pyrimidine nucleobase biosynthetic process"/>
    <property type="evidence" value="ECO:0007669"/>
    <property type="project" value="TreeGrafter"/>
</dbReference>
<dbReference type="EC" id="4.1.2.13" evidence="5"/>
<evidence type="ECO:0000256" key="2">
    <source>
        <dbReference type="ARBA" id="ARBA00004714"/>
    </source>
</evidence>
<keyword evidence="9" id="KW-0324">Glycolysis</keyword>
<dbReference type="UniPathway" id="UPA00109">
    <property type="reaction ID" value="UER00183"/>
</dbReference>
<protein>
    <recommendedName>
        <fullName evidence="5">fructose-bisphosphate aldolase</fullName>
        <ecNumber evidence="5">4.1.2.13</ecNumber>
    </recommendedName>
</protein>
<dbReference type="GO" id="GO:0004332">
    <property type="term" value="F:fructose-bisphosphate aldolase activity"/>
    <property type="evidence" value="ECO:0007669"/>
    <property type="project" value="UniProtKB-EC"/>
</dbReference>
<dbReference type="GO" id="GO:0005737">
    <property type="term" value="C:cytoplasm"/>
    <property type="evidence" value="ECO:0007669"/>
    <property type="project" value="InterPro"/>
</dbReference>
<evidence type="ECO:0000256" key="6">
    <source>
        <dbReference type="ARBA" id="ARBA00022630"/>
    </source>
</evidence>
<dbReference type="GO" id="GO:0004152">
    <property type="term" value="F:dihydroorotate dehydrogenase activity"/>
    <property type="evidence" value="ECO:0007669"/>
    <property type="project" value="TreeGrafter"/>
</dbReference>
<comment type="pathway">
    <text evidence="2">Carbohydrate degradation; glycolysis; D-glyceraldehyde 3-phosphate and glycerone phosphate from D-glucose: step 4/4.</text>
</comment>
<dbReference type="InterPro" id="IPR013785">
    <property type="entry name" value="Aldolase_TIM"/>
</dbReference>
<name>A0A813GW49_POLGL</name>
<evidence type="ECO:0000256" key="4">
    <source>
        <dbReference type="ARBA" id="ARBA00010387"/>
    </source>
</evidence>
<dbReference type="InterPro" id="IPR005720">
    <property type="entry name" value="Dihydroorotate_DH_cat"/>
</dbReference>
<dbReference type="EMBL" id="CAJNNW010000491">
    <property type="protein sequence ID" value="CAE8628098.1"/>
    <property type="molecule type" value="Genomic_DNA"/>
</dbReference>
<dbReference type="InterPro" id="IPR000741">
    <property type="entry name" value="FBA_I"/>
</dbReference>
<evidence type="ECO:0000256" key="5">
    <source>
        <dbReference type="ARBA" id="ARBA00013068"/>
    </source>
</evidence>
<evidence type="ECO:0000256" key="7">
    <source>
        <dbReference type="ARBA" id="ARBA00022643"/>
    </source>
</evidence>
<proteinExistence type="inferred from homology"/>
<dbReference type="Pfam" id="PF00274">
    <property type="entry name" value="Glycolytic"/>
    <property type="match status" value="1"/>
</dbReference>
<dbReference type="SUPFAM" id="SSF51395">
    <property type="entry name" value="FMN-linked oxidoreductases"/>
    <property type="match status" value="1"/>
</dbReference>
<gene>
    <name evidence="12" type="ORF">PGLA2088_LOCUS695</name>
</gene>
<dbReference type="GO" id="GO:0009220">
    <property type="term" value="P:pyrimidine ribonucleotide biosynthetic process"/>
    <property type="evidence" value="ECO:0007669"/>
    <property type="project" value="TreeGrafter"/>
</dbReference>
<dbReference type="PANTHER" id="PTHR48109">
    <property type="entry name" value="DIHYDROOROTATE DEHYDROGENASE (QUINONE), MITOCHONDRIAL-RELATED"/>
    <property type="match status" value="1"/>
</dbReference>